<keyword evidence="1" id="KW-0472">Membrane</keyword>
<feature type="transmembrane region" description="Helical" evidence="1">
    <location>
        <begin position="64"/>
        <end position="84"/>
    </location>
</feature>
<dbReference type="Pfam" id="PF06961">
    <property type="entry name" value="DUF1294"/>
    <property type="match status" value="1"/>
</dbReference>
<evidence type="ECO:0000256" key="1">
    <source>
        <dbReference type="SAM" id="Phobius"/>
    </source>
</evidence>
<sequence length="89" mass="10449">MSPFFLYLLIINIVSILVFAIDKVQAKNQKQRIPEKILHLLEALGGVFGTILTMYVIHHKSSKWQYYIITFIILIAWILGFQYFNISIF</sequence>
<feature type="transmembrane region" description="Helical" evidence="1">
    <location>
        <begin position="37"/>
        <end position="58"/>
    </location>
</feature>
<accession>A0A644UET2</accession>
<keyword evidence="1" id="KW-0812">Transmembrane</keyword>
<feature type="transmembrane region" description="Helical" evidence="1">
    <location>
        <begin position="6"/>
        <end position="25"/>
    </location>
</feature>
<dbReference type="PIRSF" id="PIRSF002599">
    <property type="entry name" value="Cold_shock_A"/>
    <property type="match status" value="1"/>
</dbReference>
<protein>
    <recommendedName>
        <fullName evidence="3">DUF1294 domain-containing protein</fullName>
    </recommendedName>
</protein>
<evidence type="ECO:0008006" key="3">
    <source>
        <dbReference type="Google" id="ProtNLM"/>
    </source>
</evidence>
<dbReference type="GO" id="GO:0003676">
    <property type="term" value="F:nucleic acid binding"/>
    <property type="evidence" value="ECO:0007669"/>
    <property type="project" value="InterPro"/>
</dbReference>
<reference evidence="2" key="1">
    <citation type="submission" date="2019-08" db="EMBL/GenBank/DDBJ databases">
        <authorList>
            <person name="Kucharzyk K."/>
            <person name="Murdoch R.W."/>
            <person name="Higgins S."/>
            <person name="Loffler F."/>
        </authorList>
    </citation>
    <scope>NUCLEOTIDE SEQUENCE</scope>
</reference>
<dbReference type="InterPro" id="IPR012156">
    <property type="entry name" value="Cold_shock_CspA"/>
</dbReference>
<evidence type="ECO:0000313" key="2">
    <source>
        <dbReference type="EMBL" id="MPL77506.1"/>
    </source>
</evidence>
<comment type="caution">
    <text evidence="2">The sequence shown here is derived from an EMBL/GenBank/DDBJ whole genome shotgun (WGS) entry which is preliminary data.</text>
</comment>
<dbReference type="EMBL" id="VSSQ01000107">
    <property type="protein sequence ID" value="MPL77506.1"/>
    <property type="molecule type" value="Genomic_DNA"/>
</dbReference>
<keyword evidence="1" id="KW-1133">Transmembrane helix</keyword>
<name>A0A644UET2_9ZZZZ</name>
<gene>
    <name evidence="2" type="ORF">SDC9_23362</name>
</gene>
<organism evidence="2">
    <name type="scientific">bioreactor metagenome</name>
    <dbReference type="NCBI Taxonomy" id="1076179"/>
    <lineage>
        <taxon>unclassified sequences</taxon>
        <taxon>metagenomes</taxon>
        <taxon>ecological metagenomes</taxon>
    </lineage>
</organism>
<dbReference type="AlphaFoldDB" id="A0A644UET2"/>
<proteinExistence type="predicted"/>
<dbReference type="InterPro" id="IPR010718">
    <property type="entry name" value="DUF1294"/>
</dbReference>